<evidence type="ECO:0000313" key="2">
    <source>
        <dbReference type="EMBL" id="VDM97734.1"/>
    </source>
</evidence>
<reference evidence="2 3" key="1">
    <citation type="submission" date="2018-11" db="EMBL/GenBank/DDBJ databases">
        <authorList>
            <consortium name="Pathogen Informatics"/>
        </authorList>
    </citation>
    <scope>NUCLEOTIDE SEQUENCE [LARGE SCALE GENOMIC DNA]</scope>
</reference>
<proteinExistence type="predicted"/>
<dbReference type="Pfam" id="PF04155">
    <property type="entry name" value="Ground-like"/>
    <property type="match status" value="1"/>
</dbReference>
<gene>
    <name evidence="2" type="ORF">TCLT_LOCUS2003</name>
</gene>
<name>A0A3P7K2A8_THECL</name>
<dbReference type="OrthoDB" id="5858182at2759"/>
<keyword evidence="3" id="KW-1185">Reference proteome</keyword>
<dbReference type="Proteomes" id="UP000276776">
    <property type="component" value="Unassembled WGS sequence"/>
</dbReference>
<protein>
    <recommendedName>
        <fullName evidence="1">Ground-like domain-containing protein</fullName>
    </recommendedName>
</protein>
<evidence type="ECO:0000259" key="1">
    <source>
        <dbReference type="Pfam" id="PF04155"/>
    </source>
</evidence>
<dbReference type="InterPro" id="IPR007284">
    <property type="entry name" value="Ground-like_dom"/>
</dbReference>
<dbReference type="AlphaFoldDB" id="A0A3P7K2A8"/>
<organism evidence="2 3">
    <name type="scientific">Thelazia callipaeda</name>
    <name type="common">Oriental eyeworm</name>
    <name type="synonym">Parasitic nematode</name>
    <dbReference type="NCBI Taxonomy" id="103827"/>
    <lineage>
        <taxon>Eukaryota</taxon>
        <taxon>Metazoa</taxon>
        <taxon>Ecdysozoa</taxon>
        <taxon>Nematoda</taxon>
        <taxon>Chromadorea</taxon>
        <taxon>Rhabditida</taxon>
        <taxon>Spirurina</taxon>
        <taxon>Spiruromorpha</taxon>
        <taxon>Thelazioidea</taxon>
        <taxon>Thelaziidae</taxon>
        <taxon>Thelazia</taxon>
    </lineage>
</organism>
<accession>A0A3P7K2A8</accession>
<dbReference type="EMBL" id="UYYF01000332">
    <property type="protein sequence ID" value="VDM97734.1"/>
    <property type="molecule type" value="Genomic_DNA"/>
</dbReference>
<evidence type="ECO:0000313" key="3">
    <source>
        <dbReference type="Proteomes" id="UP000276776"/>
    </source>
</evidence>
<sequence length="70" mass="8077">MQIETLFQYANDNNTRTKVEIQRAAQQLLGGLFGVICGSDDFAYIIQTNDFCQHRTANTTCYVFRSKMIY</sequence>
<feature type="domain" description="Ground-like" evidence="1">
    <location>
        <begin position="11"/>
        <end position="64"/>
    </location>
</feature>